<dbReference type="PANTHER" id="PTHR10414:SF37">
    <property type="entry name" value="BB IN A BOXCAR, ISOFORM C"/>
    <property type="match status" value="1"/>
</dbReference>
<evidence type="ECO:0000313" key="8">
    <source>
        <dbReference type="Proteomes" id="UP001497392"/>
    </source>
</evidence>
<dbReference type="Pfam" id="PF01066">
    <property type="entry name" value="CDP-OH_P_transf"/>
    <property type="match status" value="1"/>
</dbReference>
<comment type="caution">
    <text evidence="7">The sequence shown here is derived from an EMBL/GenBank/DDBJ whole genome shotgun (WGS) entry which is preliminary data.</text>
</comment>
<dbReference type="InterPro" id="IPR048254">
    <property type="entry name" value="CDP_ALCOHOL_P_TRANSF_CS"/>
</dbReference>
<reference evidence="7 8" key="1">
    <citation type="submission" date="2024-06" db="EMBL/GenBank/DDBJ databases">
        <authorList>
            <person name="Kraege A."/>
            <person name="Thomma B."/>
        </authorList>
    </citation>
    <scope>NUCLEOTIDE SEQUENCE [LARGE SCALE GENOMIC DNA]</scope>
</reference>
<accession>A0ABP1FR36</accession>
<protein>
    <submittedName>
        <fullName evidence="7">G3829 protein</fullName>
    </submittedName>
</protein>
<keyword evidence="6" id="KW-1133">Transmembrane helix</keyword>
<feature type="transmembrane region" description="Helical" evidence="6">
    <location>
        <begin position="138"/>
        <end position="158"/>
    </location>
</feature>
<evidence type="ECO:0000256" key="3">
    <source>
        <dbReference type="ARBA" id="ARBA00022679"/>
    </source>
</evidence>
<feature type="transmembrane region" description="Helical" evidence="6">
    <location>
        <begin position="75"/>
        <end position="93"/>
    </location>
</feature>
<dbReference type="InterPro" id="IPR043130">
    <property type="entry name" value="CDP-OH_PTrfase_TM_dom"/>
</dbReference>
<dbReference type="PIRSF" id="PIRSF015665">
    <property type="entry name" value="CHOPT"/>
    <property type="match status" value="1"/>
</dbReference>
<keyword evidence="8" id="KW-1185">Reference proteome</keyword>
<dbReference type="InterPro" id="IPR000462">
    <property type="entry name" value="CDP-OH_P_trans"/>
</dbReference>
<evidence type="ECO:0000256" key="1">
    <source>
        <dbReference type="ARBA" id="ARBA00004370"/>
    </source>
</evidence>
<comment type="similarity">
    <text evidence="2 5">Belongs to the CDP-alcohol phosphatidyltransferase class-I family.</text>
</comment>
<evidence type="ECO:0000256" key="6">
    <source>
        <dbReference type="SAM" id="Phobius"/>
    </source>
</evidence>
<feature type="transmembrane region" description="Helical" evidence="6">
    <location>
        <begin position="179"/>
        <end position="199"/>
    </location>
</feature>
<gene>
    <name evidence="7" type="primary">g3829</name>
    <name evidence="7" type="ORF">VP750_LOCUS3268</name>
</gene>
<dbReference type="Gene3D" id="1.20.120.1760">
    <property type="match status" value="1"/>
</dbReference>
<evidence type="ECO:0000256" key="2">
    <source>
        <dbReference type="ARBA" id="ARBA00010441"/>
    </source>
</evidence>
<dbReference type="PANTHER" id="PTHR10414">
    <property type="entry name" value="ETHANOLAMINEPHOSPHOTRANSFERASE"/>
    <property type="match status" value="1"/>
</dbReference>
<keyword evidence="4 6" id="KW-0472">Membrane</keyword>
<keyword evidence="3 5" id="KW-0808">Transferase</keyword>
<evidence type="ECO:0000256" key="4">
    <source>
        <dbReference type="ARBA" id="ARBA00023136"/>
    </source>
</evidence>
<evidence type="ECO:0000256" key="5">
    <source>
        <dbReference type="RuleBase" id="RU003750"/>
    </source>
</evidence>
<dbReference type="InterPro" id="IPR014472">
    <property type="entry name" value="CHOPT"/>
</dbReference>
<dbReference type="EMBL" id="CAXHTA020000005">
    <property type="protein sequence ID" value="CAL5221609.1"/>
    <property type="molecule type" value="Genomic_DNA"/>
</dbReference>
<keyword evidence="6" id="KW-0812">Transmembrane</keyword>
<feature type="transmembrane region" description="Helical" evidence="6">
    <location>
        <begin position="296"/>
        <end position="313"/>
    </location>
</feature>
<dbReference type="Proteomes" id="UP001497392">
    <property type="component" value="Unassembled WGS sequence"/>
</dbReference>
<feature type="transmembrane region" description="Helical" evidence="6">
    <location>
        <begin position="264"/>
        <end position="284"/>
    </location>
</feature>
<feature type="transmembrane region" description="Helical" evidence="6">
    <location>
        <begin position="350"/>
        <end position="378"/>
    </location>
</feature>
<proteinExistence type="inferred from homology"/>
<sequence length="388" mass="43340">MPFLSARGLSGLKNYKYQSAGYTLLDDIHQPFWNWITEQLPLWLAPNLITLIGTFGLILAYFVSLYHVPTFTEVAPWWVYFLNGFAGLVYLHLDCIDGKQARRTKSSSPLGQLFDHGCDALTVHLAVTTIGTSIAVGFTPWCILGVMTIMGPWMLAHWEEYHSGIMLYGNGYWGVTEANYLMIALHFFTAAVGPGFWGINITQWIKAPLPWPIQDGLLLKHVLLLSVFCCGVQQFSGQMWRIFAKGMSGMMPEEERGHKQLGRAQALSHLAQLGLTLLLGILVMAEPWPTVSAWRAVYGGFGVLYALQASKLIMDHMAKEPFEIFWMPILALVMLLAFSRAAIVSSEISAWTFAGLMVAFYLHYVTSAISEICAFLGIKCLTIKPRTD</sequence>
<comment type="subcellular location">
    <subcellularLocation>
        <location evidence="1">Membrane</location>
    </subcellularLocation>
</comment>
<organism evidence="7 8">
    <name type="scientific">Coccomyxa viridis</name>
    <dbReference type="NCBI Taxonomy" id="1274662"/>
    <lineage>
        <taxon>Eukaryota</taxon>
        <taxon>Viridiplantae</taxon>
        <taxon>Chlorophyta</taxon>
        <taxon>core chlorophytes</taxon>
        <taxon>Trebouxiophyceae</taxon>
        <taxon>Trebouxiophyceae incertae sedis</taxon>
        <taxon>Coccomyxaceae</taxon>
        <taxon>Coccomyxa</taxon>
    </lineage>
</organism>
<name>A0ABP1FR36_9CHLO</name>
<feature type="transmembrane region" description="Helical" evidence="6">
    <location>
        <begin position="42"/>
        <end position="63"/>
    </location>
</feature>
<feature type="transmembrane region" description="Helical" evidence="6">
    <location>
        <begin position="325"/>
        <end position="344"/>
    </location>
</feature>
<evidence type="ECO:0000313" key="7">
    <source>
        <dbReference type="EMBL" id="CAL5221609.1"/>
    </source>
</evidence>
<dbReference type="PROSITE" id="PS00379">
    <property type="entry name" value="CDP_ALCOHOL_P_TRANSF"/>
    <property type="match status" value="1"/>
</dbReference>